<dbReference type="PANTHER" id="PTHR46632:SF18">
    <property type="entry name" value="OS01G0122200 PROTEIN"/>
    <property type="match status" value="1"/>
</dbReference>
<name>A0A811RCU1_9POAL</name>
<dbReference type="InterPro" id="IPR044286">
    <property type="entry name" value="SINL_plant"/>
</dbReference>
<organism evidence="2 3">
    <name type="scientific">Miscanthus lutarioriparius</name>
    <dbReference type="NCBI Taxonomy" id="422564"/>
    <lineage>
        <taxon>Eukaryota</taxon>
        <taxon>Viridiplantae</taxon>
        <taxon>Streptophyta</taxon>
        <taxon>Embryophyta</taxon>
        <taxon>Tracheophyta</taxon>
        <taxon>Spermatophyta</taxon>
        <taxon>Magnoliopsida</taxon>
        <taxon>Liliopsida</taxon>
        <taxon>Poales</taxon>
        <taxon>Poaceae</taxon>
        <taxon>PACMAD clade</taxon>
        <taxon>Panicoideae</taxon>
        <taxon>Andropogonodae</taxon>
        <taxon>Andropogoneae</taxon>
        <taxon>Saccharinae</taxon>
        <taxon>Miscanthus</taxon>
    </lineage>
</organism>
<evidence type="ECO:0000313" key="3">
    <source>
        <dbReference type="Proteomes" id="UP000604825"/>
    </source>
</evidence>
<dbReference type="Proteomes" id="UP000604825">
    <property type="component" value="Unassembled WGS sequence"/>
</dbReference>
<keyword evidence="3" id="KW-1185">Reference proteome</keyword>
<evidence type="ECO:0000256" key="1">
    <source>
        <dbReference type="SAM" id="MobiDB-lite"/>
    </source>
</evidence>
<dbReference type="EMBL" id="CAJGYO010000014">
    <property type="protein sequence ID" value="CAD6268076.1"/>
    <property type="molecule type" value="Genomic_DNA"/>
</dbReference>
<feature type="region of interest" description="Disordered" evidence="1">
    <location>
        <begin position="131"/>
        <end position="154"/>
    </location>
</feature>
<gene>
    <name evidence="2" type="ORF">NCGR_LOCUS51381</name>
</gene>
<comment type="caution">
    <text evidence="2">The sequence shown here is derived from an EMBL/GenBank/DDBJ whole genome shotgun (WGS) entry which is preliminary data.</text>
</comment>
<evidence type="ECO:0000313" key="2">
    <source>
        <dbReference type="EMBL" id="CAD6268076.1"/>
    </source>
</evidence>
<dbReference type="AlphaFoldDB" id="A0A811RCU1"/>
<sequence>MESPMGHANLEVQIPEEEPQEPTGEGAVLVAVNGAAAAVETTVRIAKVTLHCPVCTVGHLACGVCHLQLTGSGAGRCYVCGHDSGYARISSAMEDIVNSAKPPRCYARTTRPGAATTLPTRLLRRHDVAEHQRACPASARSPTAASPAGSPATLRDHLSAEHSWPVDGIRYSAALQLRVQHSDPA</sequence>
<dbReference type="PANTHER" id="PTHR46632">
    <property type="entry name" value="E3 UBIQUITIN-PROTEIN LIGASE SINA-LIKE 4"/>
    <property type="match status" value="1"/>
</dbReference>
<reference evidence="2" key="1">
    <citation type="submission" date="2020-10" db="EMBL/GenBank/DDBJ databases">
        <authorList>
            <person name="Han B."/>
            <person name="Lu T."/>
            <person name="Zhao Q."/>
            <person name="Huang X."/>
            <person name="Zhao Y."/>
        </authorList>
    </citation>
    <scope>NUCLEOTIDE SEQUENCE</scope>
</reference>
<accession>A0A811RCU1</accession>
<proteinExistence type="predicted"/>
<feature type="compositionally biased region" description="Low complexity" evidence="1">
    <location>
        <begin position="134"/>
        <end position="152"/>
    </location>
</feature>
<feature type="region of interest" description="Disordered" evidence="1">
    <location>
        <begin position="1"/>
        <end position="24"/>
    </location>
</feature>
<protein>
    <submittedName>
        <fullName evidence="2">Uncharacterized protein</fullName>
    </submittedName>
</protein>